<protein>
    <submittedName>
        <fullName evidence="1">Uncharacterized protein</fullName>
    </submittedName>
</protein>
<organism evidence="1">
    <name type="scientific">Arundo donax</name>
    <name type="common">Giant reed</name>
    <name type="synonym">Donax arundinaceus</name>
    <dbReference type="NCBI Taxonomy" id="35708"/>
    <lineage>
        <taxon>Eukaryota</taxon>
        <taxon>Viridiplantae</taxon>
        <taxon>Streptophyta</taxon>
        <taxon>Embryophyta</taxon>
        <taxon>Tracheophyta</taxon>
        <taxon>Spermatophyta</taxon>
        <taxon>Magnoliopsida</taxon>
        <taxon>Liliopsida</taxon>
        <taxon>Poales</taxon>
        <taxon>Poaceae</taxon>
        <taxon>PACMAD clade</taxon>
        <taxon>Arundinoideae</taxon>
        <taxon>Arundineae</taxon>
        <taxon>Arundo</taxon>
    </lineage>
</organism>
<evidence type="ECO:0000313" key="1">
    <source>
        <dbReference type="EMBL" id="JAE21540.1"/>
    </source>
</evidence>
<reference evidence="1" key="1">
    <citation type="submission" date="2014-09" db="EMBL/GenBank/DDBJ databases">
        <authorList>
            <person name="Magalhaes I.L.F."/>
            <person name="Oliveira U."/>
            <person name="Santos F.R."/>
            <person name="Vidigal T.H.D.A."/>
            <person name="Brescovit A.D."/>
            <person name="Santos A.J."/>
        </authorList>
    </citation>
    <scope>NUCLEOTIDE SEQUENCE</scope>
    <source>
        <tissue evidence="1">Shoot tissue taken approximately 20 cm above the soil surface</tissue>
    </source>
</reference>
<proteinExistence type="predicted"/>
<dbReference type="AlphaFoldDB" id="A0A0A9G8Y3"/>
<name>A0A0A9G8Y3_ARUDO</name>
<accession>A0A0A9G8Y3</accession>
<reference evidence="1" key="2">
    <citation type="journal article" date="2015" name="Data Brief">
        <title>Shoot transcriptome of the giant reed, Arundo donax.</title>
        <authorList>
            <person name="Barrero R.A."/>
            <person name="Guerrero F.D."/>
            <person name="Moolhuijzen P."/>
            <person name="Goolsby J.A."/>
            <person name="Tidwell J."/>
            <person name="Bellgard S.E."/>
            <person name="Bellgard M.I."/>
        </authorList>
    </citation>
    <scope>NUCLEOTIDE SEQUENCE</scope>
    <source>
        <tissue evidence="1">Shoot tissue taken approximately 20 cm above the soil surface</tissue>
    </source>
</reference>
<sequence>MVYSLLLYRVMYHQYKYTTISSRYFLTSINMAGQG</sequence>
<dbReference type="EMBL" id="GBRH01176356">
    <property type="protein sequence ID" value="JAE21540.1"/>
    <property type="molecule type" value="Transcribed_RNA"/>
</dbReference>